<comment type="caution">
    <text evidence="1">The sequence shown here is derived from an EMBL/GenBank/DDBJ whole genome shotgun (WGS) entry which is preliminary data.</text>
</comment>
<sequence length="72" mass="7955">GGQALPGIGGEDAVLERKHAHQIHDGRHDFLEVNHLLVAHRKGADVVEKRERRLVLQGVDGHVVQKAVERLS</sequence>
<protein>
    <submittedName>
        <fullName evidence="1">Uncharacterized protein</fullName>
    </submittedName>
</protein>
<organism evidence="1">
    <name type="scientific">Tanacetum cinerariifolium</name>
    <name type="common">Dalmatian daisy</name>
    <name type="synonym">Chrysanthemum cinerariifolium</name>
    <dbReference type="NCBI Taxonomy" id="118510"/>
    <lineage>
        <taxon>Eukaryota</taxon>
        <taxon>Viridiplantae</taxon>
        <taxon>Streptophyta</taxon>
        <taxon>Embryophyta</taxon>
        <taxon>Tracheophyta</taxon>
        <taxon>Spermatophyta</taxon>
        <taxon>Magnoliopsida</taxon>
        <taxon>eudicotyledons</taxon>
        <taxon>Gunneridae</taxon>
        <taxon>Pentapetalae</taxon>
        <taxon>asterids</taxon>
        <taxon>campanulids</taxon>
        <taxon>Asterales</taxon>
        <taxon>Asteraceae</taxon>
        <taxon>Asteroideae</taxon>
        <taxon>Anthemideae</taxon>
        <taxon>Anthemidinae</taxon>
        <taxon>Tanacetum</taxon>
    </lineage>
</organism>
<feature type="non-terminal residue" evidence="1">
    <location>
        <position position="1"/>
    </location>
</feature>
<name>A0A699X6U7_TANCI</name>
<evidence type="ECO:0000313" key="1">
    <source>
        <dbReference type="EMBL" id="GFD53516.1"/>
    </source>
</evidence>
<gene>
    <name evidence="1" type="ORF">Tci_925485</name>
</gene>
<proteinExistence type="predicted"/>
<dbReference type="AlphaFoldDB" id="A0A699X6U7"/>
<dbReference type="EMBL" id="BKCJ011795358">
    <property type="protein sequence ID" value="GFD53516.1"/>
    <property type="molecule type" value="Genomic_DNA"/>
</dbReference>
<accession>A0A699X6U7</accession>
<reference evidence="1" key="1">
    <citation type="journal article" date="2019" name="Sci. Rep.">
        <title>Draft genome of Tanacetum cinerariifolium, the natural source of mosquito coil.</title>
        <authorList>
            <person name="Yamashiro T."/>
            <person name="Shiraishi A."/>
            <person name="Satake H."/>
            <person name="Nakayama K."/>
        </authorList>
    </citation>
    <scope>NUCLEOTIDE SEQUENCE</scope>
</reference>